<dbReference type="InterPro" id="IPR020846">
    <property type="entry name" value="MFS_dom"/>
</dbReference>
<dbReference type="InterPro" id="IPR050171">
    <property type="entry name" value="MFS_Transporters"/>
</dbReference>
<accession>A0A849K0G7</accession>
<dbReference type="EMBL" id="JABFCS010000001">
    <property type="protein sequence ID" value="NNU42018.1"/>
    <property type="molecule type" value="Genomic_DNA"/>
</dbReference>
<dbReference type="SUPFAM" id="SSF103473">
    <property type="entry name" value="MFS general substrate transporter"/>
    <property type="match status" value="1"/>
</dbReference>
<evidence type="ECO:0000256" key="1">
    <source>
        <dbReference type="ARBA" id="ARBA00004651"/>
    </source>
</evidence>
<feature type="transmembrane region" description="Helical" evidence="7">
    <location>
        <begin position="50"/>
        <end position="73"/>
    </location>
</feature>
<evidence type="ECO:0000313" key="9">
    <source>
        <dbReference type="EMBL" id="NNU42018.1"/>
    </source>
</evidence>
<feature type="domain" description="Major facilitator superfamily (MFS) profile" evidence="8">
    <location>
        <begin position="18"/>
        <end position="400"/>
    </location>
</feature>
<dbReference type="GO" id="GO:0022857">
    <property type="term" value="F:transmembrane transporter activity"/>
    <property type="evidence" value="ECO:0007669"/>
    <property type="project" value="InterPro"/>
</dbReference>
<dbReference type="PANTHER" id="PTHR23517">
    <property type="entry name" value="RESISTANCE PROTEIN MDTM, PUTATIVE-RELATED-RELATED"/>
    <property type="match status" value="1"/>
</dbReference>
<name>A0A849K0G7_9BURK</name>
<sequence>MNDPAITYPTPRRLDATQALWLKGAILMTFLAASTVPSPLYALYRAMWGFSPVMLTVVFASYAIAMLLALLVFGALSDYRGRREVVLASLVLEIGALILFWRADSVGWLLAARVLQGFATGIATSALGAGLVDLHRERGALMNSVAPMVGLGVGGLGSSVLVQFAPAPTRLVFDVLLLVFAVFLVAAAFLPETAQRRPGAWKSLLPSVDVPAKARATMLRVLPVNTAQWAMAGFYLSLGPTLARTVTGDDAPVVGGFMIAALSLTSAAAIALARRIAPRQASSAGAAGLAVGVVVTLAGLHWRSPGLALAGTVVSGAGFGSAFSGSLRSLVPLALPAERAALMAAFFVASYLAFSLPAIAAGLLTSRLGLEPTAIVYGLGAALLALTVFLPARVPRPAGK</sequence>
<dbReference type="Pfam" id="PF07690">
    <property type="entry name" value="MFS_1"/>
    <property type="match status" value="1"/>
</dbReference>
<dbReference type="Proteomes" id="UP000552954">
    <property type="component" value="Unassembled WGS sequence"/>
</dbReference>
<feature type="transmembrane region" description="Helical" evidence="7">
    <location>
        <begin position="171"/>
        <end position="190"/>
    </location>
</feature>
<feature type="transmembrane region" description="Helical" evidence="7">
    <location>
        <begin position="251"/>
        <end position="272"/>
    </location>
</feature>
<dbReference type="InterPro" id="IPR011701">
    <property type="entry name" value="MFS"/>
</dbReference>
<feature type="transmembrane region" description="Helical" evidence="7">
    <location>
        <begin position="221"/>
        <end position="239"/>
    </location>
</feature>
<evidence type="ECO:0000256" key="6">
    <source>
        <dbReference type="ARBA" id="ARBA00023136"/>
    </source>
</evidence>
<keyword evidence="3" id="KW-1003">Cell membrane</keyword>
<evidence type="ECO:0000256" key="7">
    <source>
        <dbReference type="SAM" id="Phobius"/>
    </source>
</evidence>
<comment type="subcellular location">
    <subcellularLocation>
        <location evidence="1">Cell membrane</location>
        <topology evidence="1">Multi-pass membrane protein</topology>
    </subcellularLocation>
</comment>
<reference evidence="9 10" key="2">
    <citation type="submission" date="2020-06" db="EMBL/GenBank/DDBJ databases">
        <title>Ramlibacter rhizophilus sp. nov., isolated from rhizosphere soil of national flower Mugunghwa from South Korea.</title>
        <authorList>
            <person name="Zheng-Fei Y."/>
            <person name="Huan T."/>
        </authorList>
    </citation>
    <scope>NUCLEOTIDE SEQUENCE [LARGE SCALE GENOMIC DNA]</scope>
    <source>
        <strain evidence="9 10">B156</strain>
    </source>
</reference>
<feature type="transmembrane region" description="Helical" evidence="7">
    <location>
        <begin position="109"/>
        <end position="132"/>
    </location>
</feature>
<dbReference type="GO" id="GO:0005886">
    <property type="term" value="C:plasma membrane"/>
    <property type="evidence" value="ECO:0007669"/>
    <property type="project" value="UniProtKB-SubCell"/>
</dbReference>
<keyword evidence="5 7" id="KW-1133">Transmembrane helix</keyword>
<evidence type="ECO:0000256" key="3">
    <source>
        <dbReference type="ARBA" id="ARBA00022475"/>
    </source>
</evidence>
<keyword evidence="6 7" id="KW-0472">Membrane</keyword>
<feature type="transmembrane region" description="Helical" evidence="7">
    <location>
        <begin position="340"/>
        <end position="363"/>
    </location>
</feature>
<keyword evidence="10" id="KW-1185">Reference proteome</keyword>
<evidence type="ECO:0000256" key="4">
    <source>
        <dbReference type="ARBA" id="ARBA00022692"/>
    </source>
</evidence>
<feature type="transmembrane region" description="Helical" evidence="7">
    <location>
        <begin position="85"/>
        <end position="103"/>
    </location>
</feature>
<feature type="transmembrane region" description="Helical" evidence="7">
    <location>
        <begin position="375"/>
        <end position="394"/>
    </location>
</feature>
<organism evidence="9 10">
    <name type="scientific">Ramlibacter montanisoli</name>
    <dbReference type="NCBI Taxonomy" id="2732512"/>
    <lineage>
        <taxon>Bacteria</taxon>
        <taxon>Pseudomonadati</taxon>
        <taxon>Pseudomonadota</taxon>
        <taxon>Betaproteobacteria</taxon>
        <taxon>Burkholderiales</taxon>
        <taxon>Comamonadaceae</taxon>
        <taxon>Ramlibacter</taxon>
    </lineage>
</organism>
<feature type="transmembrane region" description="Helical" evidence="7">
    <location>
        <begin position="144"/>
        <end position="165"/>
    </location>
</feature>
<dbReference type="PROSITE" id="PS50850">
    <property type="entry name" value="MFS"/>
    <property type="match status" value="1"/>
</dbReference>
<feature type="transmembrane region" description="Helical" evidence="7">
    <location>
        <begin position="308"/>
        <end position="328"/>
    </location>
</feature>
<keyword evidence="2" id="KW-0813">Transport</keyword>
<dbReference type="Gene3D" id="1.20.1250.20">
    <property type="entry name" value="MFS general substrate transporter like domains"/>
    <property type="match status" value="1"/>
</dbReference>
<comment type="caution">
    <text evidence="9">The sequence shown here is derived from an EMBL/GenBank/DDBJ whole genome shotgun (WGS) entry which is preliminary data.</text>
</comment>
<dbReference type="InterPro" id="IPR036259">
    <property type="entry name" value="MFS_trans_sf"/>
</dbReference>
<feature type="transmembrane region" description="Helical" evidence="7">
    <location>
        <begin position="284"/>
        <end position="302"/>
    </location>
</feature>
<keyword evidence="4 7" id="KW-0812">Transmembrane</keyword>
<dbReference type="PANTHER" id="PTHR23517:SF13">
    <property type="entry name" value="MAJOR FACILITATOR SUPERFAMILY MFS_1"/>
    <property type="match status" value="1"/>
</dbReference>
<evidence type="ECO:0000256" key="2">
    <source>
        <dbReference type="ARBA" id="ARBA00022448"/>
    </source>
</evidence>
<gene>
    <name evidence="9" type="ORF">HK415_00855</name>
</gene>
<evidence type="ECO:0000313" key="10">
    <source>
        <dbReference type="Proteomes" id="UP000552954"/>
    </source>
</evidence>
<dbReference type="AlphaFoldDB" id="A0A849K0G7"/>
<dbReference type="RefSeq" id="WP_171556426.1">
    <property type="nucleotide sequence ID" value="NZ_JABFCS010000001.1"/>
</dbReference>
<feature type="transmembrane region" description="Helical" evidence="7">
    <location>
        <begin position="20"/>
        <end position="44"/>
    </location>
</feature>
<proteinExistence type="predicted"/>
<evidence type="ECO:0000259" key="8">
    <source>
        <dbReference type="PROSITE" id="PS50850"/>
    </source>
</evidence>
<reference evidence="9 10" key="1">
    <citation type="submission" date="2020-05" db="EMBL/GenBank/DDBJ databases">
        <authorList>
            <person name="Khan S.A."/>
            <person name="Jeon C.O."/>
            <person name="Chun B.H."/>
        </authorList>
    </citation>
    <scope>NUCLEOTIDE SEQUENCE [LARGE SCALE GENOMIC DNA]</scope>
    <source>
        <strain evidence="9 10">B156</strain>
    </source>
</reference>
<protein>
    <submittedName>
        <fullName evidence="9">MFS transporter</fullName>
    </submittedName>
</protein>
<evidence type="ECO:0000256" key="5">
    <source>
        <dbReference type="ARBA" id="ARBA00022989"/>
    </source>
</evidence>